<sequence length="291" mass="32167">MTCGGDGDRRRSLDLHFLSAASIDLLSPPHDTIDFCCIDLPPQYPARPAHDTTRSYSISTSPRDLPNFWDSMNQNKHGKAPYKSQKILSLWHYLHTTNRPLQHGKSLLFLPSTSVPPGLHIWRRRDTSAASLAYGYFPGGCRMVKSGQLLHAPYQITSKQRRVLDSAADPALTRRNGQLGCILTESCLSQSSPCHSTPYAASHGTIAAFCSKNTPRQQVAYCYRLPYNLARQPSQDCLQAGRSLPAAAATAFGDALALGLLLSHRRNDLLLAVHQREVTTLNYRQDGLPIC</sequence>
<dbReference type="InParanoid" id="F9XS48"/>
<dbReference type="RefSeq" id="XP_003846964.1">
    <property type="nucleotide sequence ID" value="XM_003846916.1"/>
</dbReference>
<organism evidence="1 2">
    <name type="scientific">Zymoseptoria tritici (strain CBS 115943 / IPO323)</name>
    <name type="common">Speckled leaf blotch fungus</name>
    <name type="synonym">Septoria tritici</name>
    <dbReference type="NCBI Taxonomy" id="336722"/>
    <lineage>
        <taxon>Eukaryota</taxon>
        <taxon>Fungi</taxon>
        <taxon>Dikarya</taxon>
        <taxon>Ascomycota</taxon>
        <taxon>Pezizomycotina</taxon>
        <taxon>Dothideomycetes</taxon>
        <taxon>Dothideomycetidae</taxon>
        <taxon>Mycosphaerellales</taxon>
        <taxon>Mycosphaerellaceae</taxon>
        <taxon>Zymoseptoria</taxon>
    </lineage>
</organism>
<name>F9XS48_ZYMTI</name>
<dbReference type="HOGENOM" id="CLU_957158_0_0_1"/>
<accession>F9XS48</accession>
<reference evidence="1 2" key="1">
    <citation type="journal article" date="2011" name="PLoS Genet.">
        <title>Finished genome of the fungal wheat pathogen Mycosphaerella graminicola reveals dispensome structure, chromosome plasticity, and stealth pathogenesis.</title>
        <authorList>
            <person name="Goodwin S.B."/>
            <person name="Ben M'barek S."/>
            <person name="Dhillon B."/>
            <person name="Wittenberg A.H.J."/>
            <person name="Crane C.F."/>
            <person name="Hane J.K."/>
            <person name="Foster A.J."/>
            <person name="Van der Lee T.A.J."/>
            <person name="Grimwood J."/>
            <person name="Aerts A."/>
            <person name="Antoniw J."/>
            <person name="Bailey A."/>
            <person name="Bluhm B."/>
            <person name="Bowler J."/>
            <person name="Bristow J."/>
            <person name="van der Burgt A."/>
            <person name="Canto-Canche B."/>
            <person name="Churchill A.C.L."/>
            <person name="Conde-Ferraez L."/>
            <person name="Cools H.J."/>
            <person name="Coutinho P.M."/>
            <person name="Csukai M."/>
            <person name="Dehal P."/>
            <person name="De Wit P."/>
            <person name="Donzelli B."/>
            <person name="van de Geest H.C."/>
            <person name="van Ham R.C.H.J."/>
            <person name="Hammond-Kosack K.E."/>
            <person name="Henrissat B."/>
            <person name="Kilian A."/>
            <person name="Kobayashi A.K."/>
            <person name="Koopmann E."/>
            <person name="Kourmpetis Y."/>
            <person name="Kuzniar A."/>
            <person name="Lindquist E."/>
            <person name="Lombard V."/>
            <person name="Maliepaard C."/>
            <person name="Martins N."/>
            <person name="Mehrabi R."/>
            <person name="Nap J.P.H."/>
            <person name="Ponomarenko A."/>
            <person name="Rudd J.J."/>
            <person name="Salamov A."/>
            <person name="Schmutz J."/>
            <person name="Schouten H.J."/>
            <person name="Shapiro H."/>
            <person name="Stergiopoulos I."/>
            <person name="Torriani S.F.F."/>
            <person name="Tu H."/>
            <person name="de Vries R.P."/>
            <person name="Waalwijk C."/>
            <person name="Ware S.B."/>
            <person name="Wiebenga A."/>
            <person name="Zwiers L.-H."/>
            <person name="Oliver R.P."/>
            <person name="Grigoriev I.V."/>
            <person name="Kema G.H.J."/>
        </authorList>
    </citation>
    <scope>NUCLEOTIDE SEQUENCE [LARGE SCALE GENOMIC DNA]</scope>
    <source>
        <strain evidence="2">CBS 115943 / IPO323</strain>
    </source>
</reference>
<evidence type="ECO:0000313" key="2">
    <source>
        <dbReference type="Proteomes" id="UP000008062"/>
    </source>
</evidence>
<dbReference type="Proteomes" id="UP000008062">
    <property type="component" value="Chromosome 20"/>
</dbReference>
<dbReference type="VEuPathDB" id="FungiDB:ZTRI_20.50"/>
<dbReference type="KEGG" id="ztr:MYCGRDRAFT_98037"/>
<protein>
    <submittedName>
        <fullName evidence="1">Uncharacterized protein</fullName>
    </submittedName>
</protein>
<dbReference type="AlphaFoldDB" id="F9XS48"/>
<keyword evidence="2" id="KW-1185">Reference proteome</keyword>
<dbReference type="GeneID" id="13396753"/>
<dbReference type="EMBL" id="CM001215">
    <property type="protein sequence ID" value="EGP81940.1"/>
    <property type="molecule type" value="Genomic_DNA"/>
</dbReference>
<proteinExistence type="predicted"/>
<evidence type="ECO:0000313" key="1">
    <source>
        <dbReference type="EMBL" id="EGP81940.1"/>
    </source>
</evidence>
<gene>
    <name evidence="1" type="ORF">MYCGRDRAFT_98037</name>
</gene>